<name>A0A4Y9T2W4_9BURK</name>
<comment type="caution">
    <text evidence="1">The sequence shown here is derived from an EMBL/GenBank/DDBJ whole genome shotgun (WGS) entry which is preliminary data.</text>
</comment>
<dbReference type="EMBL" id="SPUM01000061">
    <property type="protein sequence ID" value="TFW32308.1"/>
    <property type="molecule type" value="Genomic_DNA"/>
</dbReference>
<evidence type="ECO:0000313" key="1">
    <source>
        <dbReference type="EMBL" id="TFW32308.1"/>
    </source>
</evidence>
<dbReference type="OrthoDB" id="8743722at2"/>
<evidence type="ECO:0000313" key="2">
    <source>
        <dbReference type="Proteomes" id="UP000297258"/>
    </source>
</evidence>
<keyword evidence="2" id="KW-1185">Reference proteome</keyword>
<sequence>MSLLPANELRVLLAHDALNTARAGWRWQGGALREPSSEITRSWRAALAALEALLRTQARPARLHVTLSNRLVRYAFVPWQAGLKGVAVQAYQRDCFVRVYGDGARQWQIAATPPRRGAPGLASAVDAALVSELQALCQRTRAQLADVQPLLAAVVNCWRRVLQGDCFWLVLAEPGYLCLALSQHRTWRAVRTARTGANALAALGQLIERESLLADTDATPTQVFLWAPQFETADMEQVAGLPAVRLGPNAAHPLAALFDCGAGQ</sequence>
<dbReference type="Proteomes" id="UP000297258">
    <property type="component" value="Unassembled WGS sequence"/>
</dbReference>
<accession>A0A4Y9T2W4</accession>
<dbReference type="AlphaFoldDB" id="A0A4Y9T2W4"/>
<protein>
    <submittedName>
        <fullName evidence="1">Uncharacterized protein</fullName>
    </submittedName>
</protein>
<gene>
    <name evidence="1" type="ORF">E4O92_10080</name>
</gene>
<dbReference type="RefSeq" id="WP_135189639.1">
    <property type="nucleotide sequence ID" value="NZ_SPUM01000061.1"/>
</dbReference>
<reference evidence="1 2" key="1">
    <citation type="submission" date="2019-03" db="EMBL/GenBank/DDBJ databases">
        <title>Draft genome of Massilia hortus sp. nov., a novel bacterial species of the Oxalobacteraceae family.</title>
        <authorList>
            <person name="Peta V."/>
            <person name="Raths R."/>
            <person name="Bucking H."/>
        </authorList>
    </citation>
    <scope>NUCLEOTIDE SEQUENCE [LARGE SCALE GENOMIC DNA]</scope>
    <source>
        <strain evidence="1 2">ONC3</strain>
    </source>
</reference>
<proteinExistence type="predicted"/>
<organism evidence="1 2">
    <name type="scientific">Massilia horti</name>
    <dbReference type="NCBI Taxonomy" id="2562153"/>
    <lineage>
        <taxon>Bacteria</taxon>
        <taxon>Pseudomonadati</taxon>
        <taxon>Pseudomonadota</taxon>
        <taxon>Betaproteobacteria</taxon>
        <taxon>Burkholderiales</taxon>
        <taxon>Oxalobacteraceae</taxon>
        <taxon>Telluria group</taxon>
        <taxon>Massilia</taxon>
    </lineage>
</organism>